<dbReference type="AlphaFoldDB" id="A0A6J7E6Z7"/>
<gene>
    <name evidence="1" type="ORF">UFOPK3376_01308</name>
</gene>
<evidence type="ECO:0000313" key="1">
    <source>
        <dbReference type="EMBL" id="CAB4878882.1"/>
    </source>
</evidence>
<accession>A0A6J7E6Z7</accession>
<proteinExistence type="predicted"/>
<organism evidence="1">
    <name type="scientific">freshwater metagenome</name>
    <dbReference type="NCBI Taxonomy" id="449393"/>
    <lineage>
        <taxon>unclassified sequences</taxon>
        <taxon>metagenomes</taxon>
        <taxon>ecological metagenomes</taxon>
    </lineage>
</organism>
<dbReference type="EMBL" id="CAFBLP010000028">
    <property type="protein sequence ID" value="CAB4878882.1"/>
    <property type="molecule type" value="Genomic_DNA"/>
</dbReference>
<protein>
    <submittedName>
        <fullName evidence="1">Unannotated protein</fullName>
    </submittedName>
</protein>
<reference evidence="1" key="1">
    <citation type="submission" date="2020-05" db="EMBL/GenBank/DDBJ databases">
        <authorList>
            <person name="Chiriac C."/>
            <person name="Salcher M."/>
            <person name="Ghai R."/>
            <person name="Kavagutti S V."/>
        </authorList>
    </citation>
    <scope>NUCLEOTIDE SEQUENCE</scope>
</reference>
<sequence>MNPPVCPHCNQPSLRALDLPYGWWEWNGSKYVPCTASNGVDVAPWVHADCMSELREFHPADVVVPA</sequence>
<name>A0A6J7E6Z7_9ZZZZ</name>